<keyword evidence="7 9" id="KW-0663">Pyridoxal phosphate</keyword>
<keyword evidence="12" id="KW-1185">Reference proteome</keyword>
<dbReference type="EC" id="2.6.1.9" evidence="9"/>
<dbReference type="Gene3D" id="3.90.1150.10">
    <property type="entry name" value="Aspartate Aminotransferase, domain 1"/>
    <property type="match status" value="1"/>
</dbReference>
<comment type="subunit">
    <text evidence="4 9">Homodimer.</text>
</comment>
<evidence type="ECO:0000313" key="12">
    <source>
        <dbReference type="Proteomes" id="UP001305521"/>
    </source>
</evidence>
<dbReference type="HAMAP" id="MF_01023">
    <property type="entry name" value="HisC_aminotrans_2"/>
    <property type="match status" value="1"/>
</dbReference>
<gene>
    <name evidence="9 11" type="primary">hisC</name>
    <name evidence="11" type="ORF">R9Z33_23760</name>
</gene>
<dbReference type="CDD" id="cd00609">
    <property type="entry name" value="AAT_like"/>
    <property type="match status" value="1"/>
</dbReference>
<evidence type="ECO:0000256" key="1">
    <source>
        <dbReference type="ARBA" id="ARBA00001933"/>
    </source>
</evidence>
<dbReference type="NCBIfam" id="TIGR01141">
    <property type="entry name" value="hisC"/>
    <property type="match status" value="1"/>
</dbReference>
<evidence type="ECO:0000256" key="4">
    <source>
        <dbReference type="ARBA" id="ARBA00011738"/>
    </source>
</evidence>
<evidence type="ECO:0000259" key="10">
    <source>
        <dbReference type="Pfam" id="PF00155"/>
    </source>
</evidence>
<dbReference type="Pfam" id="PF00155">
    <property type="entry name" value="Aminotran_1_2"/>
    <property type="match status" value="1"/>
</dbReference>
<dbReference type="RefSeq" id="WP_318649058.1">
    <property type="nucleotide sequence ID" value="NZ_CP137852.1"/>
</dbReference>
<evidence type="ECO:0000313" key="11">
    <source>
        <dbReference type="EMBL" id="WPB85093.1"/>
    </source>
</evidence>
<comment type="pathway">
    <text evidence="2 9">Amino-acid biosynthesis; L-histidine biosynthesis; L-histidine from 5-phospho-alpha-D-ribose 1-diphosphate: step 7/9.</text>
</comment>
<dbReference type="Proteomes" id="UP001305521">
    <property type="component" value="Chromosome"/>
</dbReference>
<evidence type="ECO:0000256" key="2">
    <source>
        <dbReference type="ARBA" id="ARBA00005011"/>
    </source>
</evidence>
<dbReference type="InterPro" id="IPR005861">
    <property type="entry name" value="HisP_aminotrans"/>
</dbReference>
<evidence type="ECO:0000256" key="7">
    <source>
        <dbReference type="ARBA" id="ARBA00022898"/>
    </source>
</evidence>
<keyword evidence="9" id="KW-0368">Histidine biosynthesis</keyword>
<keyword evidence="9" id="KW-0028">Amino-acid biosynthesis</keyword>
<dbReference type="InterPro" id="IPR004839">
    <property type="entry name" value="Aminotransferase_I/II_large"/>
</dbReference>
<dbReference type="InterPro" id="IPR015421">
    <property type="entry name" value="PyrdxlP-dep_Trfase_major"/>
</dbReference>
<evidence type="ECO:0000256" key="9">
    <source>
        <dbReference type="HAMAP-Rule" id="MF_01023"/>
    </source>
</evidence>
<keyword evidence="6 9" id="KW-0808">Transferase</keyword>
<sequence>MNALLPRPSILSIEPYVGGESKIPGVNRIIKLSSNEGAFGPPPMAQEAIIASAREAHRYPDGGATKIREAIGAKFGLDPARIVCGNGSDELIAYLILAYGGEGTELIMPAHGFVMYDLTGRYAGCRVIKVPEKNLLADVDAMLAAVGPRTKLVCLVNPNNPTGALLPQSEVKRLRAGLRDDILLILDSAYAEYVTDPDYDPGQALVDASGNTVMTRTFSKIFGLGGLRLGWAYMPPQVADVLARIRGPFNVNATAMAAGIAALAEPGWIERSVAHNTEWRAKTVAGLQAAGIKVWPSACNFILADFEDVAKAKAADAALRARGIIVRGVGGYSLPTCLRITIGTAEECQMVIEGLTEFMKNV</sequence>
<dbReference type="InterPro" id="IPR050106">
    <property type="entry name" value="HistidinolP_aminotransfase"/>
</dbReference>
<dbReference type="Gene3D" id="3.40.640.10">
    <property type="entry name" value="Type I PLP-dependent aspartate aminotransferase-like (Major domain)"/>
    <property type="match status" value="1"/>
</dbReference>
<accession>A0ABZ0PH81</accession>
<dbReference type="PANTHER" id="PTHR43643">
    <property type="entry name" value="HISTIDINOL-PHOSPHATE AMINOTRANSFERASE 2"/>
    <property type="match status" value="1"/>
</dbReference>
<dbReference type="SUPFAM" id="SSF53383">
    <property type="entry name" value="PLP-dependent transferases"/>
    <property type="match status" value="1"/>
</dbReference>
<dbReference type="GO" id="GO:0004400">
    <property type="term" value="F:histidinol-phosphate transaminase activity"/>
    <property type="evidence" value="ECO:0007669"/>
    <property type="project" value="UniProtKB-EC"/>
</dbReference>
<evidence type="ECO:0000256" key="6">
    <source>
        <dbReference type="ARBA" id="ARBA00022679"/>
    </source>
</evidence>
<dbReference type="InterPro" id="IPR015424">
    <property type="entry name" value="PyrdxlP-dep_Trfase"/>
</dbReference>
<comment type="cofactor">
    <cofactor evidence="1 9">
        <name>pyridoxal 5'-phosphate</name>
        <dbReference type="ChEBI" id="CHEBI:597326"/>
    </cofactor>
</comment>
<organism evidence="11 12">
    <name type="scientific">Sediminicoccus rosea</name>
    <dbReference type="NCBI Taxonomy" id="1225128"/>
    <lineage>
        <taxon>Bacteria</taxon>
        <taxon>Pseudomonadati</taxon>
        <taxon>Pseudomonadota</taxon>
        <taxon>Alphaproteobacteria</taxon>
        <taxon>Acetobacterales</taxon>
        <taxon>Roseomonadaceae</taxon>
        <taxon>Sediminicoccus</taxon>
    </lineage>
</organism>
<reference evidence="11 12" key="1">
    <citation type="submission" date="2023-11" db="EMBL/GenBank/DDBJ databases">
        <title>Arctic aerobic anoxygenic photoheterotroph Sediminicoccus rosea KRV36 adapts its photosynthesis to long days of polar summer.</title>
        <authorList>
            <person name="Tomasch J."/>
            <person name="Kopejtka K."/>
            <person name="Bily T."/>
            <person name="Gardiner A.T."/>
            <person name="Gardian Z."/>
            <person name="Shivaramu S."/>
            <person name="Koblizek M."/>
            <person name="Engelhardt F."/>
            <person name="Kaftan D."/>
        </authorList>
    </citation>
    <scope>NUCLEOTIDE SEQUENCE [LARGE SCALE GENOMIC DNA]</scope>
    <source>
        <strain evidence="11 12">R-30</strain>
    </source>
</reference>
<evidence type="ECO:0000256" key="8">
    <source>
        <dbReference type="ARBA" id="ARBA00047481"/>
    </source>
</evidence>
<evidence type="ECO:0000256" key="5">
    <source>
        <dbReference type="ARBA" id="ARBA00022576"/>
    </source>
</evidence>
<dbReference type="PANTHER" id="PTHR43643:SF3">
    <property type="entry name" value="HISTIDINOL-PHOSPHATE AMINOTRANSFERASE"/>
    <property type="match status" value="1"/>
</dbReference>
<comment type="catalytic activity">
    <reaction evidence="8 9">
        <text>L-histidinol phosphate + 2-oxoglutarate = 3-(imidazol-4-yl)-2-oxopropyl phosphate + L-glutamate</text>
        <dbReference type="Rhea" id="RHEA:23744"/>
        <dbReference type="ChEBI" id="CHEBI:16810"/>
        <dbReference type="ChEBI" id="CHEBI:29985"/>
        <dbReference type="ChEBI" id="CHEBI:57766"/>
        <dbReference type="ChEBI" id="CHEBI:57980"/>
        <dbReference type="EC" id="2.6.1.9"/>
    </reaction>
</comment>
<name>A0ABZ0PH81_9PROT</name>
<proteinExistence type="inferred from homology"/>
<comment type="similarity">
    <text evidence="3 9">Belongs to the class-II pyridoxal-phosphate-dependent aminotransferase family. Histidinol-phosphate aminotransferase subfamily.</text>
</comment>
<evidence type="ECO:0000256" key="3">
    <source>
        <dbReference type="ARBA" id="ARBA00007970"/>
    </source>
</evidence>
<feature type="domain" description="Aminotransferase class I/classII large" evidence="10">
    <location>
        <begin position="29"/>
        <end position="354"/>
    </location>
</feature>
<protein>
    <recommendedName>
        <fullName evidence="9">Histidinol-phosphate aminotransferase</fullName>
        <ecNumber evidence="9">2.6.1.9</ecNumber>
    </recommendedName>
    <alternativeName>
        <fullName evidence="9">Imidazole acetol-phosphate transaminase</fullName>
    </alternativeName>
</protein>
<feature type="modified residue" description="N6-(pyridoxal phosphate)lysine" evidence="9">
    <location>
        <position position="220"/>
    </location>
</feature>
<dbReference type="InterPro" id="IPR015422">
    <property type="entry name" value="PyrdxlP-dep_Trfase_small"/>
</dbReference>
<dbReference type="EMBL" id="CP137852">
    <property type="protein sequence ID" value="WPB85093.1"/>
    <property type="molecule type" value="Genomic_DNA"/>
</dbReference>
<keyword evidence="5 9" id="KW-0032">Aminotransferase</keyword>